<dbReference type="HOGENOM" id="CLU_633182_0_0_1"/>
<evidence type="ECO:0000313" key="2">
    <source>
        <dbReference type="Proteomes" id="UP000009096"/>
    </source>
</evidence>
<keyword evidence="2" id="KW-1185">Reference proteome</keyword>
<gene>
    <name evidence="1" type="ORF">FVEG_09705</name>
</gene>
<dbReference type="EMBL" id="CM000578">
    <property type="protein sequence ID" value="EWG50502.1"/>
    <property type="molecule type" value="Genomic_DNA"/>
</dbReference>
<organism evidence="1 2">
    <name type="scientific">Gibberella moniliformis (strain M3125 / FGSC 7600)</name>
    <name type="common">Maize ear and stalk rot fungus</name>
    <name type="synonym">Fusarium verticillioides</name>
    <dbReference type="NCBI Taxonomy" id="334819"/>
    <lineage>
        <taxon>Eukaryota</taxon>
        <taxon>Fungi</taxon>
        <taxon>Dikarya</taxon>
        <taxon>Ascomycota</taxon>
        <taxon>Pezizomycotina</taxon>
        <taxon>Sordariomycetes</taxon>
        <taxon>Hypocreomycetidae</taxon>
        <taxon>Hypocreales</taxon>
        <taxon>Nectriaceae</taxon>
        <taxon>Fusarium</taxon>
        <taxon>Fusarium fujikuroi species complex</taxon>
    </lineage>
</organism>
<reference evidence="1 2" key="1">
    <citation type="journal article" date="2010" name="Nature">
        <title>Comparative genomics reveals mobile pathogenicity chromosomes in Fusarium.</title>
        <authorList>
            <person name="Ma L.J."/>
            <person name="van der Does H.C."/>
            <person name="Borkovich K.A."/>
            <person name="Coleman J.J."/>
            <person name="Daboussi M.J."/>
            <person name="Di Pietro A."/>
            <person name="Dufresne M."/>
            <person name="Freitag M."/>
            <person name="Grabherr M."/>
            <person name="Henrissat B."/>
            <person name="Houterman P.M."/>
            <person name="Kang S."/>
            <person name="Shim W.B."/>
            <person name="Woloshuk C."/>
            <person name="Xie X."/>
            <person name="Xu J.R."/>
            <person name="Antoniw J."/>
            <person name="Baker S.E."/>
            <person name="Bluhm B.H."/>
            <person name="Breakspear A."/>
            <person name="Brown D.W."/>
            <person name="Butchko R.A."/>
            <person name="Chapman S."/>
            <person name="Coulson R."/>
            <person name="Coutinho P.M."/>
            <person name="Danchin E.G."/>
            <person name="Diener A."/>
            <person name="Gale L.R."/>
            <person name="Gardiner D.M."/>
            <person name="Goff S."/>
            <person name="Hammond-Kosack K.E."/>
            <person name="Hilburn K."/>
            <person name="Hua-Van A."/>
            <person name="Jonkers W."/>
            <person name="Kazan K."/>
            <person name="Kodira C.D."/>
            <person name="Koehrsen M."/>
            <person name="Kumar L."/>
            <person name="Lee Y.H."/>
            <person name="Li L."/>
            <person name="Manners J.M."/>
            <person name="Miranda-Saavedra D."/>
            <person name="Mukherjee M."/>
            <person name="Park G."/>
            <person name="Park J."/>
            <person name="Park S.Y."/>
            <person name="Proctor R.H."/>
            <person name="Regev A."/>
            <person name="Ruiz-Roldan M.C."/>
            <person name="Sain D."/>
            <person name="Sakthikumar S."/>
            <person name="Sykes S."/>
            <person name="Schwartz D.C."/>
            <person name="Turgeon B.G."/>
            <person name="Wapinski I."/>
            <person name="Yoder O."/>
            <person name="Young S."/>
            <person name="Zeng Q."/>
            <person name="Zhou S."/>
            <person name="Galagan J."/>
            <person name="Cuomo C.A."/>
            <person name="Kistler H.C."/>
            <person name="Rep M."/>
        </authorList>
    </citation>
    <scope>NUCLEOTIDE SEQUENCE [LARGE SCALE GENOMIC DNA]</scope>
    <source>
        <strain evidence="2">M3125 / FGSC 7600</strain>
    </source>
</reference>
<name>W7N189_GIBM7</name>
<dbReference type="RefSeq" id="XP_018756693.1">
    <property type="nucleotide sequence ID" value="XM_018898759.1"/>
</dbReference>
<dbReference type="VEuPathDB" id="FungiDB:FVEG_09705"/>
<dbReference type="EMBL" id="DS022254">
    <property type="protein sequence ID" value="EWG50502.1"/>
    <property type="molecule type" value="Genomic_DNA"/>
</dbReference>
<dbReference type="GeneID" id="30067344"/>
<dbReference type="eggNOG" id="ENOG502RJ8S">
    <property type="taxonomic scope" value="Eukaryota"/>
</dbReference>
<dbReference type="OMA" id="TWCWREL"/>
<accession>W7N189</accession>
<evidence type="ECO:0000313" key="1">
    <source>
        <dbReference type="EMBL" id="EWG50502.1"/>
    </source>
</evidence>
<proteinExistence type="predicted"/>
<dbReference type="AlphaFoldDB" id="W7N189"/>
<dbReference type="OrthoDB" id="5102725at2759"/>
<protein>
    <submittedName>
        <fullName evidence="1">Uncharacterized protein</fullName>
    </submittedName>
</protein>
<dbReference type="KEGG" id="fvr:FVEG_09705"/>
<sequence>MSLTQSKKKSQKVGLLDLPNELLFSIIDDEVMSWRDHFNIHHGSSRLFQLTFKQFYDGRRDIFEFACSHGNLDLIIECLKHRDVPTSQLWEGTGPRRVYITPLDVLSSGFLDGNFSADDYIKVAEWLFVNGYHTQRVVRTRGELRTIPVFPPYVLTMFSTATDTDSHRGICRVTEFLISKGLGFPSKSLPRVSIERRGVHPGYPEFAEGYDSIMEIILQSAFPPYLFEIFLNSMLSDRGLTLKSRLAPGDRVNIDWHEWTGFRELVCILFDDLFAPWTYKGDSPIYVYDTFEAKIRLLVKHDGINGNEQSVLENILGSLRRIETKQRDNGRLNFERDGTWCWRELCVSIYLTPFLGRRVWSRHSRVDSPRAIRPVVERPVHDFVIPRTWYPPESLIIARSAHFQDVHDKLEPSWLEDNTEQDWVNMPLDAWSFIILERFHLLDTNGGRSYRDNARIGGIFG</sequence>
<dbReference type="Proteomes" id="UP000009096">
    <property type="component" value="Chromosome 1"/>
</dbReference>